<dbReference type="GO" id="GO:0016020">
    <property type="term" value="C:membrane"/>
    <property type="evidence" value="ECO:0007669"/>
    <property type="project" value="UniProtKB-SubCell"/>
</dbReference>
<accession>A0AAW2YN18</accession>
<dbReference type="EMBL" id="JAOPGA020000467">
    <property type="protein sequence ID" value="KAL0478788.1"/>
    <property type="molecule type" value="Genomic_DNA"/>
</dbReference>
<feature type="transmembrane region" description="Helical" evidence="6">
    <location>
        <begin position="24"/>
        <end position="48"/>
    </location>
</feature>
<evidence type="ECO:0000256" key="4">
    <source>
        <dbReference type="ARBA" id="ARBA00022989"/>
    </source>
</evidence>
<dbReference type="EMBL" id="JAOPGA020000669">
    <property type="protein sequence ID" value="KAL0480585.1"/>
    <property type="molecule type" value="Genomic_DNA"/>
</dbReference>
<dbReference type="AlphaFoldDB" id="A0AAW2YN18"/>
<dbReference type="InterPro" id="IPR036938">
    <property type="entry name" value="PAP2/HPO_sf"/>
</dbReference>
<feature type="domain" description="Phosphatidic acid phosphatase type 2/haloperoxidase" evidence="7">
    <location>
        <begin position="55"/>
        <end position="184"/>
    </location>
</feature>
<dbReference type="Pfam" id="PF01569">
    <property type="entry name" value="PAP2"/>
    <property type="match status" value="1"/>
</dbReference>
<dbReference type="CDD" id="cd03382">
    <property type="entry name" value="PAP2_dolichyldiphosphatase"/>
    <property type="match status" value="1"/>
</dbReference>
<sequence>MSNGGETVVKSFDLTFVLYEQGNILSFLFGTAALSPIIIGTMLCTLIVFNRDIEVAFVGLGIVINEVLNQILKKTFKQARPDSKLQRSFAKSLGVVGGDPTFGDGSTHSKYGMPSAHTQFMMFFAVCIPLILRSKHVLTRSLAIFVAWFTAIFVAYSRIHMDHHTEAQVLVGAFTGISFGIFWKVVVMRNVQRYVVPFVRRTPLLSKTLEIASVHDK</sequence>
<keyword evidence="2 6" id="KW-0812">Transmembrane</keyword>
<keyword evidence="4 6" id="KW-1133">Transmembrane helix</keyword>
<keyword evidence="10" id="KW-1185">Reference proteome</keyword>
<dbReference type="Proteomes" id="UP001431209">
    <property type="component" value="Unassembled WGS sequence"/>
</dbReference>
<evidence type="ECO:0000259" key="7">
    <source>
        <dbReference type="SMART" id="SM00014"/>
    </source>
</evidence>
<dbReference type="InterPro" id="IPR039667">
    <property type="entry name" value="Dolichyldiphosphatase_PAP2"/>
</dbReference>
<feature type="transmembrane region" description="Helical" evidence="6">
    <location>
        <begin position="55"/>
        <end position="72"/>
    </location>
</feature>
<keyword evidence="3" id="KW-0378">Hydrolase</keyword>
<evidence type="ECO:0000256" key="2">
    <source>
        <dbReference type="ARBA" id="ARBA00022692"/>
    </source>
</evidence>
<comment type="caution">
    <text evidence="8">The sequence shown here is derived from an EMBL/GenBank/DDBJ whole genome shotgun (WGS) entry which is preliminary data.</text>
</comment>
<feature type="transmembrane region" description="Helical" evidence="6">
    <location>
        <begin position="169"/>
        <end position="187"/>
    </location>
</feature>
<organism evidence="8 10">
    <name type="scientific">Acrasis kona</name>
    <dbReference type="NCBI Taxonomy" id="1008807"/>
    <lineage>
        <taxon>Eukaryota</taxon>
        <taxon>Discoba</taxon>
        <taxon>Heterolobosea</taxon>
        <taxon>Tetramitia</taxon>
        <taxon>Eutetramitia</taxon>
        <taxon>Acrasidae</taxon>
        <taxon>Acrasis</taxon>
    </lineage>
</organism>
<name>A0AAW2YN18_9EUKA</name>
<dbReference type="SMART" id="SM00014">
    <property type="entry name" value="acidPPc"/>
    <property type="match status" value="1"/>
</dbReference>
<evidence type="ECO:0000256" key="3">
    <source>
        <dbReference type="ARBA" id="ARBA00022801"/>
    </source>
</evidence>
<evidence type="ECO:0000256" key="5">
    <source>
        <dbReference type="ARBA" id="ARBA00023136"/>
    </source>
</evidence>
<keyword evidence="5 6" id="KW-0472">Membrane</keyword>
<evidence type="ECO:0000256" key="1">
    <source>
        <dbReference type="ARBA" id="ARBA00004141"/>
    </source>
</evidence>
<evidence type="ECO:0000256" key="6">
    <source>
        <dbReference type="SAM" id="Phobius"/>
    </source>
</evidence>
<evidence type="ECO:0000313" key="10">
    <source>
        <dbReference type="Proteomes" id="UP001431209"/>
    </source>
</evidence>
<reference evidence="8 10" key="1">
    <citation type="submission" date="2024-03" db="EMBL/GenBank/DDBJ databases">
        <title>The Acrasis kona genome and developmental transcriptomes reveal deep origins of eukaryotic multicellular pathways.</title>
        <authorList>
            <person name="Sheikh S."/>
            <person name="Fu C.-J."/>
            <person name="Brown M.W."/>
            <person name="Baldauf S.L."/>
        </authorList>
    </citation>
    <scope>NUCLEOTIDE SEQUENCE [LARGE SCALE GENOMIC DNA]</scope>
    <source>
        <strain evidence="8 10">ATCC MYA-3509</strain>
    </source>
</reference>
<feature type="transmembrane region" description="Helical" evidence="6">
    <location>
        <begin position="137"/>
        <end position="157"/>
    </location>
</feature>
<dbReference type="PANTHER" id="PTHR14969">
    <property type="entry name" value="SPHINGOSINE-1-PHOSPHATE PHOSPHOHYDROLASE"/>
    <property type="match status" value="1"/>
</dbReference>
<protein>
    <submittedName>
        <fullName evidence="8">Dolichyldiphosphatase</fullName>
    </submittedName>
</protein>
<dbReference type="PANTHER" id="PTHR14969:SF59">
    <property type="entry name" value="DOLICHYLDIPHOSPHATASE"/>
    <property type="match status" value="1"/>
</dbReference>
<feature type="transmembrane region" description="Helical" evidence="6">
    <location>
        <begin position="116"/>
        <end position="132"/>
    </location>
</feature>
<dbReference type="SUPFAM" id="SSF48317">
    <property type="entry name" value="Acid phosphatase/Vanadium-dependent haloperoxidase"/>
    <property type="match status" value="1"/>
</dbReference>
<dbReference type="GO" id="GO:0042392">
    <property type="term" value="F:sphingosine-1-phosphate phosphatase activity"/>
    <property type="evidence" value="ECO:0007669"/>
    <property type="project" value="TreeGrafter"/>
</dbReference>
<gene>
    <name evidence="9" type="ORF">AKO1_002443</name>
    <name evidence="8" type="ORF">AKO1_008382</name>
</gene>
<dbReference type="InterPro" id="IPR000326">
    <property type="entry name" value="PAP2/HPO"/>
</dbReference>
<evidence type="ECO:0000313" key="9">
    <source>
        <dbReference type="EMBL" id="KAL0480585.1"/>
    </source>
</evidence>
<comment type="subcellular location">
    <subcellularLocation>
        <location evidence="1">Membrane</location>
        <topology evidence="1">Multi-pass membrane protein</topology>
    </subcellularLocation>
</comment>
<proteinExistence type="predicted"/>
<dbReference type="Gene3D" id="1.20.144.10">
    <property type="entry name" value="Phosphatidic acid phosphatase type 2/haloperoxidase"/>
    <property type="match status" value="1"/>
</dbReference>
<evidence type="ECO:0000313" key="8">
    <source>
        <dbReference type="EMBL" id="KAL0478788.1"/>
    </source>
</evidence>